<evidence type="ECO:0000256" key="2">
    <source>
        <dbReference type="ARBA" id="ARBA00022857"/>
    </source>
</evidence>
<keyword evidence="3 4" id="KW-0560">Oxidoreductase</keyword>
<dbReference type="EC" id="1.1.1.169" evidence="4"/>
<sequence>MKYLIVGAGAMGSALSAFLAKAGKDVTLVARGDNLAAVRENGLRVRLPDGNSWVQPVPAVAESEYTDVPDVVVVCVKAYSLDSVVPLLDRISGPDTMILPIINGLNVGDRIEGAMRSSAQIAEGVAYVAVQLTGAGEVTQKLDLFRFVLGARNGHEAPSHVGMVASDLRDAGMTVEVSSNMLRDALRKFVRVSTLSAAEVLYDAHAGGVRENPESMAYLMELAGELLAIAEAAGIPLDGDPAGELRTAVNEVHPEYTTSLMLDHENGRRAEFESQFFDVVELGRSLGLPMDAYARVSQKVGYVGARG</sequence>
<dbReference type="Gene3D" id="3.40.50.720">
    <property type="entry name" value="NAD(P)-binding Rossmann-like Domain"/>
    <property type="match status" value="1"/>
</dbReference>
<evidence type="ECO:0000259" key="5">
    <source>
        <dbReference type="Pfam" id="PF02558"/>
    </source>
</evidence>
<gene>
    <name evidence="7" type="ORF">BJ993_002113</name>
</gene>
<dbReference type="InterPro" id="IPR013328">
    <property type="entry name" value="6PGD_dom2"/>
</dbReference>
<dbReference type="InterPro" id="IPR013752">
    <property type="entry name" value="KPA_reductase"/>
</dbReference>
<dbReference type="PANTHER" id="PTHR21708:SF26">
    <property type="entry name" value="2-DEHYDROPANTOATE 2-REDUCTASE"/>
    <property type="match status" value="1"/>
</dbReference>
<dbReference type="UniPathway" id="UPA00028">
    <property type="reaction ID" value="UER00004"/>
</dbReference>
<comment type="similarity">
    <text evidence="1 4">Belongs to the ketopantoate reductase family.</text>
</comment>
<reference evidence="7 8" key="1">
    <citation type="submission" date="2020-07" db="EMBL/GenBank/DDBJ databases">
        <title>Sequencing the genomes of 1000 actinobacteria strains.</title>
        <authorList>
            <person name="Klenk H.-P."/>
        </authorList>
    </citation>
    <scope>NUCLEOTIDE SEQUENCE [LARGE SCALE GENOMIC DNA]</scope>
    <source>
        <strain evidence="7 8">DSM 15131</strain>
    </source>
</reference>
<dbReference type="Pfam" id="PF08546">
    <property type="entry name" value="ApbA_C"/>
    <property type="match status" value="1"/>
</dbReference>
<dbReference type="InterPro" id="IPR051402">
    <property type="entry name" value="KPR-Related"/>
</dbReference>
<keyword evidence="4" id="KW-0566">Pantothenate biosynthesis</keyword>
<dbReference type="SUPFAM" id="SSF48179">
    <property type="entry name" value="6-phosphogluconate dehydrogenase C-terminal domain-like"/>
    <property type="match status" value="1"/>
</dbReference>
<name>A0A7Y9ZIJ1_9ACTN</name>
<dbReference type="Proteomes" id="UP000562045">
    <property type="component" value="Unassembled WGS sequence"/>
</dbReference>
<dbReference type="NCBIfam" id="TIGR00745">
    <property type="entry name" value="apbA_panE"/>
    <property type="match status" value="1"/>
</dbReference>
<dbReference type="GO" id="GO:0008677">
    <property type="term" value="F:2-dehydropantoate 2-reductase activity"/>
    <property type="evidence" value="ECO:0007669"/>
    <property type="project" value="UniProtKB-EC"/>
</dbReference>
<evidence type="ECO:0000256" key="3">
    <source>
        <dbReference type="ARBA" id="ARBA00023002"/>
    </source>
</evidence>
<dbReference type="GO" id="GO:0015940">
    <property type="term" value="P:pantothenate biosynthetic process"/>
    <property type="evidence" value="ECO:0007669"/>
    <property type="project" value="UniProtKB-UniPathway"/>
</dbReference>
<dbReference type="AlphaFoldDB" id="A0A7Y9ZIJ1"/>
<feature type="domain" description="Ketopantoate reductase N-terminal" evidence="5">
    <location>
        <begin position="3"/>
        <end position="151"/>
    </location>
</feature>
<dbReference type="Pfam" id="PF02558">
    <property type="entry name" value="ApbA"/>
    <property type="match status" value="1"/>
</dbReference>
<protein>
    <recommendedName>
        <fullName evidence="4">2-dehydropantoate 2-reductase</fullName>
        <ecNumber evidence="4">1.1.1.169</ecNumber>
    </recommendedName>
    <alternativeName>
        <fullName evidence="4">Ketopantoate reductase</fullName>
    </alternativeName>
</protein>
<comment type="pathway">
    <text evidence="4">Cofactor biosynthesis; (R)-pantothenate biosynthesis; (R)-pantoate from 3-methyl-2-oxobutanoate: step 2/2.</text>
</comment>
<proteinExistence type="inferred from homology"/>
<feature type="domain" description="Ketopantoate reductase C-terminal" evidence="6">
    <location>
        <begin position="180"/>
        <end position="298"/>
    </location>
</feature>
<evidence type="ECO:0000259" key="6">
    <source>
        <dbReference type="Pfam" id="PF08546"/>
    </source>
</evidence>
<comment type="catalytic activity">
    <reaction evidence="4">
        <text>(R)-pantoate + NADP(+) = 2-dehydropantoate + NADPH + H(+)</text>
        <dbReference type="Rhea" id="RHEA:16233"/>
        <dbReference type="ChEBI" id="CHEBI:11561"/>
        <dbReference type="ChEBI" id="CHEBI:15378"/>
        <dbReference type="ChEBI" id="CHEBI:15980"/>
        <dbReference type="ChEBI" id="CHEBI:57783"/>
        <dbReference type="ChEBI" id="CHEBI:58349"/>
        <dbReference type="EC" id="1.1.1.169"/>
    </reaction>
</comment>
<evidence type="ECO:0000313" key="7">
    <source>
        <dbReference type="EMBL" id="NYI45033.1"/>
    </source>
</evidence>
<dbReference type="InterPro" id="IPR008927">
    <property type="entry name" value="6-PGluconate_DH-like_C_sf"/>
</dbReference>
<keyword evidence="2 4" id="KW-0521">NADP</keyword>
<evidence type="ECO:0000256" key="4">
    <source>
        <dbReference type="RuleBase" id="RU362068"/>
    </source>
</evidence>
<comment type="caution">
    <text evidence="7">The sequence shown here is derived from an EMBL/GenBank/DDBJ whole genome shotgun (WGS) entry which is preliminary data.</text>
</comment>
<evidence type="ECO:0000256" key="1">
    <source>
        <dbReference type="ARBA" id="ARBA00007870"/>
    </source>
</evidence>
<dbReference type="GO" id="GO:0005737">
    <property type="term" value="C:cytoplasm"/>
    <property type="evidence" value="ECO:0007669"/>
    <property type="project" value="TreeGrafter"/>
</dbReference>
<accession>A0A7Y9ZIJ1</accession>
<evidence type="ECO:0000313" key="8">
    <source>
        <dbReference type="Proteomes" id="UP000562045"/>
    </source>
</evidence>
<dbReference type="SUPFAM" id="SSF51735">
    <property type="entry name" value="NAD(P)-binding Rossmann-fold domains"/>
    <property type="match status" value="1"/>
</dbReference>
<dbReference type="RefSeq" id="WP_179648741.1">
    <property type="nucleotide sequence ID" value="NZ_JACBZM010000001.1"/>
</dbReference>
<dbReference type="Gene3D" id="1.10.1040.10">
    <property type="entry name" value="N-(1-d-carboxylethyl)-l-norvaline Dehydrogenase, domain 2"/>
    <property type="match status" value="1"/>
</dbReference>
<organism evidence="7 8">
    <name type="scientific">Nocardioides aromaticivorans</name>
    <dbReference type="NCBI Taxonomy" id="200618"/>
    <lineage>
        <taxon>Bacteria</taxon>
        <taxon>Bacillati</taxon>
        <taxon>Actinomycetota</taxon>
        <taxon>Actinomycetes</taxon>
        <taxon>Propionibacteriales</taxon>
        <taxon>Nocardioidaceae</taxon>
        <taxon>Nocardioides</taxon>
    </lineage>
</organism>
<dbReference type="InterPro" id="IPR003710">
    <property type="entry name" value="ApbA"/>
</dbReference>
<dbReference type="InterPro" id="IPR036291">
    <property type="entry name" value="NAD(P)-bd_dom_sf"/>
</dbReference>
<dbReference type="InterPro" id="IPR013332">
    <property type="entry name" value="KPR_N"/>
</dbReference>
<dbReference type="EMBL" id="JACBZM010000001">
    <property type="protein sequence ID" value="NYI45033.1"/>
    <property type="molecule type" value="Genomic_DNA"/>
</dbReference>
<comment type="function">
    <text evidence="4">Catalyzes the NADPH-dependent reduction of ketopantoate into pantoic acid.</text>
</comment>
<dbReference type="PANTHER" id="PTHR21708">
    <property type="entry name" value="PROBABLE 2-DEHYDROPANTOATE 2-REDUCTASE"/>
    <property type="match status" value="1"/>
</dbReference>